<dbReference type="AlphaFoldDB" id="A0A401TZU4"/>
<name>A0A401TZU4_CHIPU</name>
<proteinExistence type="predicted"/>
<comment type="caution">
    <text evidence="2">The sequence shown here is derived from an EMBL/GenBank/DDBJ whole genome shotgun (WGS) entry which is preliminary data.</text>
</comment>
<evidence type="ECO:0000313" key="3">
    <source>
        <dbReference type="Proteomes" id="UP000287033"/>
    </source>
</evidence>
<keyword evidence="3" id="KW-1185">Reference proteome</keyword>
<dbReference type="Proteomes" id="UP000287033">
    <property type="component" value="Unassembled WGS sequence"/>
</dbReference>
<dbReference type="EMBL" id="BEZZ01234203">
    <property type="protein sequence ID" value="GCC48149.1"/>
    <property type="molecule type" value="Genomic_DNA"/>
</dbReference>
<reference evidence="2 3" key="1">
    <citation type="journal article" date="2018" name="Nat. Ecol. Evol.">
        <title>Shark genomes provide insights into elasmobranch evolution and the origin of vertebrates.</title>
        <authorList>
            <person name="Hara Y"/>
            <person name="Yamaguchi K"/>
            <person name="Onimaru K"/>
            <person name="Kadota M"/>
            <person name="Koyanagi M"/>
            <person name="Keeley SD"/>
            <person name="Tatsumi K"/>
            <person name="Tanaka K"/>
            <person name="Motone F"/>
            <person name="Kageyama Y"/>
            <person name="Nozu R"/>
            <person name="Adachi N"/>
            <person name="Nishimura O"/>
            <person name="Nakagawa R"/>
            <person name="Tanegashima C"/>
            <person name="Kiyatake I"/>
            <person name="Matsumoto R"/>
            <person name="Murakumo K"/>
            <person name="Nishida K"/>
            <person name="Terakita A"/>
            <person name="Kuratani S"/>
            <person name="Sato K"/>
            <person name="Hyodo S Kuraku.S."/>
        </authorList>
    </citation>
    <scope>NUCLEOTIDE SEQUENCE [LARGE SCALE GENOMIC DNA]</scope>
</reference>
<feature type="region of interest" description="Disordered" evidence="1">
    <location>
        <begin position="39"/>
        <end position="99"/>
    </location>
</feature>
<accession>A0A401TZU4</accession>
<sequence>MSPAECHEACSSFALGKAEAGTGTGNRFGSVTDACTWRRVGERTSARRRGRHSPEQTPARPSHRRGGLGVAATAHHTRSHTLSAACPQATDHRSTPGALTETAITRSPCWQFAGDHYCTELENRWAATRESLNRHPQPANAQRP</sequence>
<gene>
    <name evidence="2" type="ORF">chiPu_0032337</name>
</gene>
<evidence type="ECO:0000256" key="1">
    <source>
        <dbReference type="SAM" id="MobiDB-lite"/>
    </source>
</evidence>
<organism evidence="2 3">
    <name type="scientific">Chiloscyllium punctatum</name>
    <name type="common">Brownbanded bambooshark</name>
    <name type="synonym">Hemiscyllium punctatum</name>
    <dbReference type="NCBI Taxonomy" id="137246"/>
    <lineage>
        <taxon>Eukaryota</taxon>
        <taxon>Metazoa</taxon>
        <taxon>Chordata</taxon>
        <taxon>Craniata</taxon>
        <taxon>Vertebrata</taxon>
        <taxon>Chondrichthyes</taxon>
        <taxon>Elasmobranchii</taxon>
        <taxon>Galeomorphii</taxon>
        <taxon>Galeoidea</taxon>
        <taxon>Orectolobiformes</taxon>
        <taxon>Hemiscylliidae</taxon>
        <taxon>Chiloscyllium</taxon>
    </lineage>
</organism>
<evidence type="ECO:0000313" key="2">
    <source>
        <dbReference type="EMBL" id="GCC48149.1"/>
    </source>
</evidence>
<protein>
    <submittedName>
        <fullName evidence="2">Uncharacterized protein</fullName>
    </submittedName>
</protein>